<dbReference type="Gene3D" id="1.10.10.10">
    <property type="entry name" value="Winged helix-like DNA-binding domain superfamily/Winged helix DNA-binding domain"/>
    <property type="match status" value="1"/>
</dbReference>
<dbReference type="InterPro" id="IPR036390">
    <property type="entry name" value="WH_DNA-bd_sf"/>
</dbReference>
<evidence type="ECO:0000313" key="2">
    <source>
        <dbReference type="Proteomes" id="UP000028521"/>
    </source>
</evidence>
<evidence type="ECO:0000313" key="1">
    <source>
        <dbReference type="EMBL" id="KFB01379.1"/>
    </source>
</evidence>
<dbReference type="InterPro" id="IPR036388">
    <property type="entry name" value="WH-like_DNA-bd_sf"/>
</dbReference>
<dbReference type="eggNOG" id="COG1510">
    <property type="taxonomic scope" value="Bacteria"/>
</dbReference>
<dbReference type="SUPFAM" id="SSF46785">
    <property type="entry name" value="Winged helix' DNA-binding domain"/>
    <property type="match status" value="1"/>
</dbReference>
<reference evidence="1 2" key="1">
    <citation type="journal article" date="2014" name="Genome Announc.">
        <title>Draft Genome Sequence of the Algicidal Bacterium Mangrovimonas yunxiaonensis Strain LY01.</title>
        <authorList>
            <person name="Li Y."/>
            <person name="Zhu H."/>
            <person name="Li C."/>
            <person name="Zhang H."/>
            <person name="Chen Z."/>
            <person name="Zheng W."/>
            <person name="Xu H."/>
            <person name="Zheng T."/>
        </authorList>
    </citation>
    <scope>NUCLEOTIDE SEQUENCE [LARGE SCALE GENOMIC DNA]</scope>
    <source>
        <strain evidence="1 2">LY01</strain>
    </source>
</reference>
<dbReference type="OrthoDB" id="1807857at2"/>
<dbReference type="Proteomes" id="UP000028521">
    <property type="component" value="Unassembled WGS sequence"/>
</dbReference>
<sequence length="162" mass="18730">MNLIATRKSELVEKLGIFLEKKEQMAPVAARIFSYIILTGKQGTTFEDLVSNLCASKSTISTHLSHLQDLKKIDYFTRPGDRKKYFTINKHTMIQGISDMVEEWKNEKQLHIEIKAYKEDANKTLEEENQFELGFHDSFIDFLDGAMTSITKLKETIINNKH</sequence>
<proteinExistence type="predicted"/>
<comment type="caution">
    <text evidence="1">The sequence shown here is derived from an EMBL/GenBank/DDBJ whole genome shotgun (WGS) entry which is preliminary data.</text>
</comment>
<dbReference type="RefSeq" id="WP_036120487.1">
    <property type="nucleotide sequence ID" value="NZ_BMET01000001.1"/>
</dbReference>
<dbReference type="AlphaFoldDB" id="A0A084TKZ3"/>
<gene>
    <name evidence="1" type="ORF">IA57_06005</name>
</gene>
<reference evidence="2" key="2">
    <citation type="submission" date="2014-07" db="EMBL/GenBank/DDBJ databases">
        <title>Genome sequence of Mangrovimonas yunxiaonensis.</title>
        <authorList>
            <person name="Li Y."/>
            <person name="Zheng T."/>
        </authorList>
    </citation>
    <scope>NUCLEOTIDE SEQUENCE [LARGE SCALE GENOMIC DNA]</scope>
    <source>
        <strain evidence="2">LY01</strain>
    </source>
</reference>
<accession>A0A084TKZ3</accession>
<name>A0A084TKZ3_9FLAO</name>
<dbReference type="EMBL" id="JPFK01000005">
    <property type="protein sequence ID" value="KFB01379.1"/>
    <property type="molecule type" value="Genomic_DNA"/>
</dbReference>
<dbReference type="STRING" id="1197477.IA57_06005"/>
<keyword evidence="2" id="KW-1185">Reference proteome</keyword>
<protein>
    <submittedName>
        <fullName evidence="1">Transcriptional regulator</fullName>
    </submittedName>
</protein>
<organism evidence="1 2">
    <name type="scientific">Mangrovimonas yunxiaonensis</name>
    <dbReference type="NCBI Taxonomy" id="1197477"/>
    <lineage>
        <taxon>Bacteria</taxon>
        <taxon>Pseudomonadati</taxon>
        <taxon>Bacteroidota</taxon>
        <taxon>Flavobacteriia</taxon>
        <taxon>Flavobacteriales</taxon>
        <taxon>Flavobacteriaceae</taxon>
        <taxon>Mangrovimonas</taxon>
    </lineage>
</organism>